<gene>
    <name evidence="1" type="ORF">DFP81_10465</name>
</gene>
<keyword evidence="2" id="KW-1185">Reference proteome</keyword>
<dbReference type="Gene3D" id="2.60.120.10">
    <property type="entry name" value="Jelly Rolls"/>
    <property type="match status" value="1"/>
</dbReference>
<dbReference type="RefSeq" id="WP_115897092.1">
    <property type="nucleotide sequence ID" value="NZ_QUNG01000004.1"/>
</dbReference>
<dbReference type="EMBL" id="QUNG01000004">
    <property type="protein sequence ID" value="REG84186.1"/>
    <property type="molecule type" value="Genomic_DNA"/>
</dbReference>
<name>A0A3E0DMT4_9GAMM</name>
<accession>A0A3E0DMT4</accession>
<dbReference type="InterPro" id="IPR011051">
    <property type="entry name" value="RmlC_Cupin_sf"/>
</dbReference>
<sequence>MNQYHTAFTPYPIQHELGKGGCSSILHRDDRIAIRHEYLVQSSTPSRFYQAPEKCFIFVLSGDLFLKNQDNEIQLKKHQGSWLPSDSITVATLLSPQVTLCVINLSDAHAATEKAIAFHKVSSGSSDSFADKNGITTWPLYQGADAAISIHLYPAHYKDTPYYHKKTDQYLICLEGELAISTNKQAFKLCPSIGQYLPRMTRKALFNHNRKSITVLSITTPYPEKGRVLAL</sequence>
<protein>
    <submittedName>
        <fullName evidence="1">Uncharacterized protein</fullName>
    </submittedName>
</protein>
<dbReference type="Proteomes" id="UP000256542">
    <property type="component" value="Unassembled WGS sequence"/>
</dbReference>
<evidence type="ECO:0000313" key="1">
    <source>
        <dbReference type="EMBL" id="REG84186.1"/>
    </source>
</evidence>
<dbReference type="InterPro" id="IPR014710">
    <property type="entry name" value="RmlC-like_jellyroll"/>
</dbReference>
<reference evidence="1 2" key="1">
    <citation type="submission" date="2018-08" db="EMBL/GenBank/DDBJ databases">
        <title>Genomic Encyclopedia of Type Strains, Phase III (KMG-III): the genomes of soil and plant-associated and newly described type strains.</title>
        <authorList>
            <person name="Whitman W."/>
        </authorList>
    </citation>
    <scope>NUCLEOTIDE SEQUENCE [LARGE SCALE GENOMIC DNA]</scope>
    <source>
        <strain evidence="1 2">CECT 7375</strain>
    </source>
</reference>
<comment type="caution">
    <text evidence="1">The sequence shown here is derived from an EMBL/GenBank/DDBJ whole genome shotgun (WGS) entry which is preliminary data.</text>
</comment>
<dbReference type="AlphaFoldDB" id="A0A3E0DMT4"/>
<dbReference type="SUPFAM" id="SSF51182">
    <property type="entry name" value="RmlC-like cupins"/>
    <property type="match status" value="1"/>
</dbReference>
<dbReference type="OrthoDB" id="6102283at2"/>
<evidence type="ECO:0000313" key="2">
    <source>
        <dbReference type="Proteomes" id="UP000256542"/>
    </source>
</evidence>
<organism evidence="1 2">
    <name type="scientific">Marinomonas pollencensis</name>
    <dbReference type="NCBI Taxonomy" id="491954"/>
    <lineage>
        <taxon>Bacteria</taxon>
        <taxon>Pseudomonadati</taxon>
        <taxon>Pseudomonadota</taxon>
        <taxon>Gammaproteobacteria</taxon>
        <taxon>Oceanospirillales</taxon>
        <taxon>Oceanospirillaceae</taxon>
        <taxon>Marinomonas</taxon>
    </lineage>
</organism>
<proteinExistence type="predicted"/>